<organism evidence="2 3">
    <name type="scientific">Ureibacillus xyleni</name>
    <dbReference type="NCBI Taxonomy" id="614648"/>
    <lineage>
        <taxon>Bacteria</taxon>
        <taxon>Bacillati</taxon>
        <taxon>Bacillota</taxon>
        <taxon>Bacilli</taxon>
        <taxon>Bacillales</taxon>
        <taxon>Caryophanaceae</taxon>
        <taxon>Ureibacillus</taxon>
    </lineage>
</organism>
<evidence type="ECO:0000259" key="1">
    <source>
        <dbReference type="Pfam" id="PF13468"/>
    </source>
</evidence>
<protein>
    <submittedName>
        <fullName evidence="2">Glyoxalase-like protein</fullName>
    </submittedName>
</protein>
<name>A0A285TGS3_9BACL</name>
<keyword evidence="3" id="KW-1185">Reference proteome</keyword>
<evidence type="ECO:0000313" key="3">
    <source>
        <dbReference type="Proteomes" id="UP000219636"/>
    </source>
</evidence>
<dbReference type="Proteomes" id="UP000219636">
    <property type="component" value="Unassembled WGS sequence"/>
</dbReference>
<gene>
    <name evidence="2" type="ORF">SAMN05880501_11115</name>
</gene>
<reference evidence="3" key="1">
    <citation type="submission" date="2017-08" db="EMBL/GenBank/DDBJ databases">
        <authorList>
            <person name="Varghese N."/>
            <person name="Submissions S."/>
        </authorList>
    </citation>
    <scope>NUCLEOTIDE SEQUENCE [LARGE SCALE GENOMIC DNA]</scope>
    <source>
        <strain evidence="3">JC22</strain>
    </source>
</reference>
<dbReference type="RefSeq" id="WP_097074391.1">
    <property type="nucleotide sequence ID" value="NZ_OBMQ01000011.1"/>
</dbReference>
<dbReference type="PANTHER" id="PTHR40265">
    <property type="entry name" value="BLL2707 PROTEIN"/>
    <property type="match status" value="1"/>
</dbReference>
<accession>A0A285TGS3</accession>
<evidence type="ECO:0000313" key="2">
    <source>
        <dbReference type="EMBL" id="SOC19542.1"/>
    </source>
</evidence>
<dbReference type="InterPro" id="IPR029068">
    <property type="entry name" value="Glyas_Bleomycin-R_OHBP_Dase"/>
</dbReference>
<dbReference type="OrthoDB" id="9111355at2"/>
<sequence length="250" mass="28619">MYELDHIVHFVDKPENLVEETKKIGLHTALGGKHEMWGTYNSLCYFGLSYIEFIGVFDQELLEKSAEIPYTLHDSYKKRHYTNGLTRLAFRTTTIKEDAKRLEKAGFEVDGPQQFSRVRPDGSVVKWQLLHFGKKDLAVDFPFLIQWEGTNEERFNELVKLGTIGEHSLGNLSIKEITYAVRDLSVANEWARVFQSDTVENEGEIKVLSPNCTITFKKSDEDKIAEVIIAGAEIEKVVNIEGATYKFQYS</sequence>
<dbReference type="Pfam" id="PF13468">
    <property type="entry name" value="Glyoxalase_3"/>
    <property type="match status" value="1"/>
</dbReference>
<proteinExistence type="predicted"/>
<dbReference type="Gene3D" id="3.10.180.10">
    <property type="entry name" value="2,3-Dihydroxybiphenyl 1,2-Dioxygenase, domain 1"/>
    <property type="match status" value="1"/>
</dbReference>
<dbReference type="EMBL" id="OBMQ01000011">
    <property type="protein sequence ID" value="SOC19542.1"/>
    <property type="molecule type" value="Genomic_DNA"/>
</dbReference>
<dbReference type="AlphaFoldDB" id="A0A285TGS3"/>
<dbReference type="InterPro" id="IPR025870">
    <property type="entry name" value="Glyoxalase-like_dom"/>
</dbReference>
<feature type="domain" description="Glyoxalase-like" evidence="1">
    <location>
        <begin position="4"/>
        <end position="192"/>
    </location>
</feature>
<dbReference type="SUPFAM" id="SSF54593">
    <property type="entry name" value="Glyoxalase/Bleomycin resistance protein/Dihydroxybiphenyl dioxygenase"/>
    <property type="match status" value="1"/>
</dbReference>
<dbReference type="PANTHER" id="PTHR40265:SF1">
    <property type="entry name" value="GLYOXALASE-LIKE DOMAIN-CONTAINING PROTEIN"/>
    <property type="match status" value="1"/>
</dbReference>